<dbReference type="EMBL" id="QYZD01000029">
    <property type="protein sequence ID" value="RJG20908.1"/>
    <property type="molecule type" value="Genomic_DNA"/>
</dbReference>
<organism evidence="3 4">
    <name type="scientific">Paenibacillus thiaminolyticus</name>
    <name type="common">Bacillus thiaminolyticus</name>
    <dbReference type="NCBI Taxonomy" id="49283"/>
    <lineage>
        <taxon>Bacteria</taxon>
        <taxon>Bacillati</taxon>
        <taxon>Bacillota</taxon>
        <taxon>Bacilli</taxon>
        <taxon>Bacillales</taxon>
        <taxon>Paenibacillaceae</taxon>
        <taxon>Paenibacillus</taxon>
    </lineage>
</organism>
<proteinExistence type="predicted"/>
<comment type="caution">
    <text evidence="3">The sequence shown here is derived from an EMBL/GenBank/DDBJ whole genome shotgun (WGS) entry which is preliminary data.</text>
</comment>
<dbReference type="PROSITE" id="PS50943">
    <property type="entry name" value="HTH_CROC1"/>
    <property type="match status" value="1"/>
</dbReference>
<dbReference type="Gene3D" id="1.10.260.40">
    <property type="entry name" value="lambda repressor-like DNA-binding domains"/>
    <property type="match status" value="1"/>
</dbReference>
<dbReference type="InterPro" id="IPR001387">
    <property type="entry name" value="Cro/C1-type_HTH"/>
</dbReference>
<keyword evidence="1" id="KW-0238">DNA-binding</keyword>
<evidence type="ECO:0000313" key="3">
    <source>
        <dbReference type="EMBL" id="RJG20908.1"/>
    </source>
</evidence>
<sequence>MDNLQLARRIRAFRKLRGLTQQQLADRLGMSVSVLGEIERGRRRLDEAMMGRIAGELGVTQEELASDPSFR</sequence>
<evidence type="ECO:0000256" key="1">
    <source>
        <dbReference type="ARBA" id="ARBA00023125"/>
    </source>
</evidence>
<feature type="domain" description="HTH cro/C1-type" evidence="2">
    <location>
        <begin position="10"/>
        <end position="64"/>
    </location>
</feature>
<dbReference type="CDD" id="cd00093">
    <property type="entry name" value="HTH_XRE"/>
    <property type="match status" value="1"/>
</dbReference>
<dbReference type="OrthoDB" id="3035529at2"/>
<dbReference type="Proteomes" id="UP000266177">
    <property type="component" value="Unassembled WGS sequence"/>
</dbReference>
<dbReference type="Pfam" id="PF01381">
    <property type="entry name" value="HTH_3"/>
    <property type="match status" value="1"/>
</dbReference>
<dbReference type="GO" id="GO:0003677">
    <property type="term" value="F:DNA binding"/>
    <property type="evidence" value="ECO:0007669"/>
    <property type="project" value="UniProtKB-KW"/>
</dbReference>
<dbReference type="InterPro" id="IPR050807">
    <property type="entry name" value="TransReg_Diox_bact_type"/>
</dbReference>
<dbReference type="AlphaFoldDB" id="A0A3A3GG80"/>
<dbReference type="GO" id="GO:0003700">
    <property type="term" value="F:DNA-binding transcription factor activity"/>
    <property type="evidence" value="ECO:0007669"/>
    <property type="project" value="TreeGrafter"/>
</dbReference>
<dbReference type="PANTHER" id="PTHR46797:SF1">
    <property type="entry name" value="METHYLPHOSPHONATE SYNTHASE"/>
    <property type="match status" value="1"/>
</dbReference>
<evidence type="ECO:0000259" key="2">
    <source>
        <dbReference type="PROSITE" id="PS50943"/>
    </source>
</evidence>
<dbReference type="SUPFAM" id="SSF47413">
    <property type="entry name" value="lambda repressor-like DNA-binding domains"/>
    <property type="match status" value="1"/>
</dbReference>
<dbReference type="InterPro" id="IPR010982">
    <property type="entry name" value="Lambda_DNA-bd_dom_sf"/>
</dbReference>
<name>A0A3A3GG80_PANTH</name>
<protein>
    <submittedName>
        <fullName evidence="3">XRE family transcriptional regulator</fullName>
    </submittedName>
</protein>
<dbReference type="SMART" id="SM00530">
    <property type="entry name" value="HTH_XRE"/>
    <property type="match status" value="1"/>
</dbReference>
<evidence type="ECO:0000313" key="4">
    <source>
        <dbReference type="Proteomes" id="UP000266177"/>
    </source>
</evidence>
<dbReference type="GO" id="GO:0005829">
    <property type="term" value="C:cytosol"/>
    <property type="evidence" value="ECO:0007669"/>
    <property type="project" value="TreeGrafter"/>
</dbReference>
<dbReference type="RefSeq" id="WP_119795751.1">
    <property type="nucleotide sequence ID" value="NZ_CP160395.1"/>
</dbReference>
<accession>A0A3A3GG80</accession>
<reference evidence="3 4" key="1">
    <citation type="submission" date="2018-09" db="EMBL/GenBank/DDBJ databases">
        <title>Paenibacillus SK2017-BO5.</title>
        <authorList>
            <person name="Piskunova J.V."/>
            <person name="Dubiley S.A."/>
            <person name="Severinov K.V."/>
        </authorList>
    </citation>
    <scope>NUCLEOTIDE SEQUENCE [LARGE SCALE GENOMIC DNA]</scope>
    <source>
        <strain evidence="3 4">BO5</strain>
    </source>
</reference>
<gene>
    <name evidence="3" type="ORF">DQX05_23155</name>
</gene>
<dbReference type="PANTHER" id="PTHR46797">
    <property type="entry name" value="HTH-TYPE TRANSCRIPTIONAL REGULATOR"/>
    <property type="match status" value="1"/>
</dbReference>